<name>A0A7V4TX92_CALAY</name>
<dbReference type="Proteomes" id="UP000885779">
    <property type="component" value="Unassembled WGS sequence"/>
</dbReference>
<dbReference type="InterPro" id="IPR004714">
    <property type="entry name" value="Cyt_oxidase_maturation_cbb3"/>
</dbReference>
<comment type="caution">
    <text evidence="2">The sequence shown here is derived from an EMBL/GenBank/DDBJ whole genome shotgun (WGS) entry which is preliminary data.</text>
</comment>
<sequence>MSVIVILISASLFVAIGFLVAFIWAIKSGQFDDKYTPSIRMLLDEKKDKEEGASNNKSYKSTKGS</sequence>
<keyword evidence="1" id="KW-0472">Membrane</keyword>
<evidence type="ECO:0000256" key="1">
    <source>
        <dbReference type="SAM" id="Phobius"/>
    </source>
</evidence>
<evidence type="ECO:0000313" key="2">
    <source>
        <dbReference type="EMBL" id="HGY54161.1"/>
    </source>
</evidence>
<keyword evidence="1" id="KW-1133">Transmembrane helix</keyword>
<dbReference type="PANTHER" id="PTHR41532">
    <property type="entry name" value="FIXS PROTEIN"/>
    <property type="match status" value="1"/>
</dbReference>
<dbReference type="Pfam" id="PF03597">
    <property type="entry name" value="FixS"/>
    <property type="match status" value="1"/>
</dbReference>
<dbReference type="EMBL" id="DRQG01000004">
    <property type="protein sequence ID" value="HGY54161.1"/>
    <property type="molecule type" value="Genomic_DNA"/>
</dbReference>
<proteinExistence type="predicted"/>
<dbReference type="AlphaFoldDB" id="A0A7V4TX92"/>
<feature type="transmembrane region" description="Helical" evidence="1">
    <location>
        <begin position="6"/>
        <end position="26"/>
    </location>
</feature>
<keyword evidence="1" id="KW-0812">Transmembrane</keyword>
<organism evidence="2">
    <name type="scientific">Caldithrix abyssi</name>
    <dbReference type="NCBI Taxonomy" id="187145"/>
    <lineage>
        <taxon>Bacteria</taxon>
        <taxon>Pseudomonadati</taxon>
        <taxon>Calditrichota</taxon>
        <taxon>Calditrichia</taxon>
        <taxon>Calditrichales</taxon>
        <taxon>Calditrichaceae</taxon>
        <taxon>Caldithrix</taxon>
    </lineage>
</organism>
<dbReference type="PANTHER" id="PTHR41532:SF1">
    <property type="entry name" value="FIXS PROTEIN"/>
    <property type="match status" value="1"/>
</dbReference>
<gene>
    <name evidence="2" type="primary">ccoS</name>
    <name evidence="2" type="ORF">ENK44_00535</name>
</gene>
<accession>A0A7V4TX92</accession>
<protein>
    <submittedName>
        <fullName evidence="2">Cbb3-type cytochrome oxidase assembly protein CcoS</fullName>
    </submittedName>
</protein>
<dbReference type="NCBIfam" id="TIGR00847">
    <property type="entry name" value="ccoS"/>
    <property type="match status" value="1"/>
</dbReference>
<reference evidence="2" key="1">
    <citation type="journal article" date="2020" name="mSystems">
        <title>Genome- and Community-Level Interaction Insights into Carbon Utilization and Element Cycling Functions of Hydrothermarchaeota in Hydrothermal Sediment.</title>
        <authorList>
            <person name="Zhou Z."/>
            <person name="Liu Y."/>
            <person name="Xu W."/>
            <person name="Pan J."/>
            <person name="Luo Z.H."/>
            <person name="Li M."/>
        </authorList>
    </citation>
    <scope>NUCLEOTIDE SEQUENCE [LARGE SCALE GENOMIC DNA]</scope>
    <source>
        <strain evidence="2">HyVt-577</strain>
    </source>
</reference>